<dbReference type="EMBL" id="GL883161">
    <property type="protein sequence ID" value="EGF99302.1"/>
    <property type="molecule type" value="Genomic_DNA"/>
</dbReference>
<feature type="compositionally biased region" description="Polar residues" evidence="1">
    <location>
        <begin position="76"/>
        <end position="89"/>
    </location>
</feature>
<feature type="compositionally biased region" description="Basic and acidic residues" evidence="1">
    <location>
        <begin position="586"/>
        <end position="614"/>
    </location>
</feature>
<organism evidence="3">
    <name type="scientific">Melampsora larici-populina (strain 98AG31 / pathotype 3-4-7)</name>
    <name type="common">Poplar leaf rust fungus</name>
    <dbReference type="NCBI Taxonomy" id="747676"/>
    <lineage>
        <taxon>Eukaryota</taxon>
        <taxon>Fungi</taxon>
        <taxon>Dikarya</taxon>
        <taxon>Basidiomycota</taxon>
        <taxon>Pucciniomycotina</taxon>
        <taxon>Pucciniomycetes</taxon>
        <taxon>Pucciniales</taxon>
        <taxon>Melampsoraceae</taxon>
        <taxon>Melampsora</taxon>
    </lineage>
</organism>
<feature type="region of interest" description="Disordered" evidence="1">
    <location>
        <begin position="1"/>
        <end position="148"/>
    </location>
</feature>
<feature type="compositionally biased region" description="Low complexity" evidence="1">
    <location>
        <begin position="99"/>
        <end position="126"/>
    </location>
</feature>
<evidence type="ECO:0000313" key="2">
    <source>
        <dbReference type="EMBL" id="EGF99302.1"/>
    </source>
</evidence>
<feature type="region of interest" description="Disordered" evidence="1">
    <location>
        <begin position="285"/>
        <end position="308"/>
    </location>
</feature>
<dbReference type="VEuPathDB" id="FungiDB:MELLADRAFT_94760"/>
<protein>
    <submittedName>
        <fullName evidence="2">Uncharacterized protein</fullName>
    </submittedName>
</protein>
<dbReference type="KEGG" id="mlr:MELLADRAFT_94760"/>
<dbReference type="Proteomes" id="UP000001072">
    <property type="component" value="Unassembled WGS sequence"/>
</dbReference>
<proteinExistence type="predicted"/>
<accession>F4S7U1</accession>
<sequence>MSTDNQDATNIDKFNAIMRRTSARLRGSSVPPLDSEQTVNPPLDPTLSPTNVTSNQRGRGRGRGRRNPGGSARPGTQTSSRDATPTVTLTVPRRDGQVNSNTTSDSTSPSNLGGASPGNNAPAASGTIAQTGDDTSIIHPPGEGEGNLAGLISKDNVSNDPNVAMFKKKFSVHERFRDATIVMPNTMMNSPLSPSRRNTVSGAGTSPPKGLHSWLLANGMIVVSNPNSATTAIQGTTASLGRVPPQPPVSTLAAPASTSMRPTRSVEKTVDPVIREVICLDGTGEANKGKTVPSTDSTSAKATTVPEVSDEGIKNTGLVALAKHWEDKIKPLDGYLPLSIMNINWLKMDLLKNSQRPKTSKDKDGEKYHGLAIPSEWKTSFGEWVTAFDLFVAYLFHYKHDKLANRFKTHKENVFAIMRDRLSCPTAFRYDLAIRTTVLTFRNADGKVANPAIRNEEFERNARLDSERLGDIDPRFADCNPYADGQVKSHINPITGEPMRNGQNPFQTNANDQFGYNHTSKPNARSWTYANQSHYEGPGGVNYFNTYEDRNLGGRVTRGRGRGGGYVTGGGRDESSRGRRGGSDGYDNRRAEGSGSWRREERRDDRRGDDREPNGPRFGGHGKAKCANAALACVIRRKIIPNFLDLYGRSRLLGVDSS</sequence>
<dbReference type="GeneID" id="18937002"/>
<feature type="region of interest" description="Disordered" evidence="1">
    <location>
        <begin position="187"/>
        <end position="206"/>
    </location>
</feature>
<name>F4S7U1_MELLP</name>
<feature type="compositionally biased region" description="Polar residues" evidence="1">
    <location>
        <begin position="187"/>
        <end position="204"/>
    </location>
</feature>
<dbReference type="AlphaFoldDB" id="F4S7U1"/>
<reference evidence="3" key="1">
    <citation type="journal article" date="2011" name="Proc. Natl. Acad. Sci. U.S.A.">
        <title>Obligate biotrophy features unraveled by the genomic analysis of rust fungi.</title>
        <authorList>
            <person name="Duplessis S."/>
            <person name="Cuomo C.A."/>
            <person name="Lin Y.-C."/>
            <person name="Aerts A."/>
            <person name="Tisserant E."/>
            <person name="Veneault-Fourrey C."/>
            <person name="Joly D.L."/>
            <person name="Hacquard S."/>
            <person name="Amselem J."/>
            <person name="Cantarel B.L."/>
            <person name="Chiu R."/>
            <person name="Coutinho P.M."/>
            <person name="Feau N."/>
            <person name="Field M."/>
            <person name="Frey P."/>
            <person name="Gelhaye E."/>
            <person name="Goldberg J."/>
            <person name="Grabherr M.G."/>
            <person name="Kodira C.D."/>
            <person name="Kohler A."/>
            <person name="Kuees U."/>
            <person name="Lindquist E.A."/>
            <person name="Lucas S.M."/>
            <person name="Mago R."/>
            <person name="Mauceli E."/>
            <person name="Morin E."/>
            <person name="Murat C."/>
            <person name="Pangilinan J.L."/>
            <person name="Park R."/>
            <person name="Pearson M."/>
            <person name="Quesneville H."/>
            <person name="Rouhier N."/>
            <person name="Sakthikumar S."/>
            <person name="Salamov A.A."/>
            <person name="Schmutz J."/>
            <person name="Selles B."/>
            <person name="Shapiro H."/>
            <person name="Tanguay P."/>
            <person name="Tuskan G.A."/>
            <person name="Henrissat B."/>
            <person name="Van de Peer Y."/>
            <person name="Rouze P."/>
            <person name="Ellis J.G."/>
            <person name="Dodds P.N."/>
            <person name="Schein J.E."/>
            <person name="Zhong S."/>
            <person name="Hamelin R.C."/>
            <person name="Grigoriev I.V."/>
            <person name="Szabo L.J."/>
            <person name="Martin F."/>
        </authorList>
    </citation>
    <scope>NUCLEOTIDE SEQUENCE [LARGE SCALE GENOMIC DNA]</scope>
    <source>
        <strain evidence="3">98AG31 / pathotype 3-4-7</strain>
    </source>
</reference>
<dbReference type="HOGENOM" id="CLU_026022_0_0_1"/>
<evidence type="ECO:0000313" key="3">
    <source>
        <dbReference type="Proteomes" id="UP000001072"/>
    </source>
</evidence>
<gene>
    <name evidence="2" type="ORF">MELLADRAFT_94760</name>
</gene>
<keyword evidence="3" id="KW-1185">Reference proteome</keyword>
<feature type="compositionally biased region" description="Polar residues" evidence="1">
    <location>
        <begin position="292"/>
        <end position="302"/>
    </location>
</feature>
<dbReference type="InParanoid" id="F4S7U1"/>
<feature type="compositionally biased region" description="Polar residues" evidence="1">
    <location>
        <begin position="47"/>
        <end position="56"/>
    </location>
</feature>
<feature type="region of interest" description="Disordered" evidence="1">
    <location>
        <begin position="238"/>
        <end position="267"/>
    </location>
</feature>
<evidence type="ECO:0000256" key="1">
    <source>
        <dbReference type="SAM" id="MobiDB-lite"/>
    </source>
</evidence>
<feature type="region of interest" description="Disordered" evidence="1">
    <location>
        <begin position="552"/>
        <end position="622"/>
    </location>
</feature>
<dbReference type="RefSeq" id="XP_007417451.1">
    <property type="nucleotide sequence ID" value="XM_007417389.1"/>
</dbReference>